<dbReference type="InterPro" id="IPR025194">
    <property type="entry name" value="RodZ-like_C"/>
</dbReference>
<evidence type="ECO:0000256" key="1">
    <source>
        <dbReference type="SAM" id="MobiDB-lite"/>
    </source>
</evidence>
<keyword evidence="2" id="KW-1133">Transmembrane helix</keyword>
<gene>
    <name evidence="4" type="ORF">TR69_WS6001001015</name>
</gene>
<sequence length="240" mass="26103">MQDRTINLTITPGRIIGLGLLVALIVAVGYIGSYIGRVLKEPELRILAPVPVEAGGEESLRVSEDTLLIEGEVEVGSQLSVNGQEYETNNFKRFSERFELQPGLNTFILVAESEFGRQSELTFNVFRESPAAETPGSGQVAGEGASPTPSPTDTRDETLALSGTITIVNREAYLEITEDEELTVARVLQVGETVEFEDITFLKIVTPRPDAVEIQINGQTDTMSGTTTSWEIINGELIKS</sequence>
<dbReference type="EMBL" id="JYNZ01000003">
    <property type="protein sequence ID" value="KXK26991.1"/>
    <property type="molecule type" value="Genomic_DNA"/>
</dbReference>
<feature type="transmembrane region" description="Helical" evidence="2">
    <location>
        <begin position="15"/>
        <end position="35"/>
    </location>
</feature>
<evidence type="ECO:0000256" key="2">
    <source>
        <dbReference type="SAM" id="Phobius"/>
    </source>
</evidence>
<dbReference type="STRING" id="1617426.TR69_WS6001001015"/>
<name>A0A136LZC5_9BACT</name>
<accession>A0A136LZC5</accession>
<keyword evidence="2" id="KW-0812">Transmembrane</keyword>
<evidence type="ECO:0000259" key="3">
    <source>
        <dbReference type="Pfam" id="PF13464"/>
    </source>
</evidence>
<evidence type="ECO:0000313" key="5">
    <source>
        <dbReference type="Proteomes" id="UP000070457"/>
    </source>
</evidence>
<keyword evidence="2" id="KW-0472">Membrane</keyword>
<comment type="caution">
    <text evidence="4">The sequence shown here is derived from an EMBL/GenBank/DDBJ whole genome shotgun (WGS) entry which is preliminary data.</text>
</comment>
<dbReference type="AlphaFoldDB" id="A0A136LZC5"/>
<feature type="region of interest" description="Disordered" evidence="1">
    <location>
        <begin position="130"/>
        <end position="156"/>
    </location>
</feature>
<organism evidence="4 5">
    <name type="scientific">candidate division WS6 bacterium OLB20</name>
    <dbReference type="NCBI Taxonomy" id="1617426"/>
    <lineage>
        <taxon>Bacteria</taxon>
        <taxon>Candidatus Dojkabacteria</taxon>
    </lineage>
</organism>
<reference evidence="4 5" key="1">
    <citation type="submission" date="2015-02" db="EMBL/GenBank/DDBJ databases">
        <title>Improved understanding of the partial-nitritation anammox process through 23 genomes representing the majority of the microbial community.</title>
        <authorList>
            <person name="Speth D.R."/>
            <person name="In T Zandt M."/>
            <person name="Guerrero Cruz S."/>
            <person name="Jetten M.S."/>
            <person name="Dutilh B.E."/>
        </authorList>
    </citation>
    <scope>NUCLEOTIDE SEQUENCE [LARGE SCALE GENOMIC DNA]</scope>
    <source>
        <strain evidence="4">OLB20</strain>
    </source>
</reference>
<protein>
    <recommendedName>
        <fullName evidence="3">Cytoskeleton protein RodZ-like C-terminal domain-containing protein</fullName>
    </recommendedName>
</protein>
<dbReference type="InterPro" id="IPR013783">
    <property type="entry name" value="Ig-like_fold"/>
</dbReference>
<dbReference type="Gene3D" id="2.60.40.10">
    <property type="entry name" value="Immunoglobulins"/>
    <property type="match status" value="1"/>
</dbReference>
<proteinExistence type="predicted"/>
<evidence type="ECO:0000313" key="4">
    <source>
        <dbReference type="EMBL" id="KXK26991.1"/>
    </source>
</evidence>
<feature type="domain" description="Cytoskeleton protein RodZ-like C-terminal" evidence="3">
    <location>
        <begin position="169"/>
        <end position="225"/>
    </location>
</feature>
<dbReference type="Pfam" id="PF13464">
    <property type="entry name" value="RodZ_C"/>
    <property type="match status" value="1"/>
</dbReference>
<dbReference type="Proteomes" id="UP000070457">
    <property type="component" value="Unassembled WGS sequence"/>
</dbReference>